<evidence type="ECO:0000256" key="1">
    <source>
        <dbReference type="SAM" id="MobiDB-lite"/>
    </source>
</evidence>
<dbReference type="GO" id="GO:0051087">
    <property type="term" value="F:protein-folding chaperone binding"/>
    <property type="evidence" value="ECO:0007669"/>
    <property type="project" value="InterPro"/>
</dbReference>
<name>A0A7I8J9T6_SPIIN</name>
<feature type="region of interest" description="Disordered" evidence="1">
    <location>
        <begin position="47"/>
        <end position="80"/>
    </location>
</feature>
<dbReference type="InterPro" id="IPR039773">
    <property type="entry name" value="BAG_chaperone_regulator"/>
</dbReference>
<protein>
    <recommendedName>
        <fullName evidence="2">Ubiquitin-like domain-containing protein</fullName>
    </recommendedName>
</protein>
<sequence>MMKTTKKAPPAFAPLKTAWSVAATVAVGSPPAKDPEWEVRPCGMLVQKRTPTPTPLQRRQRWRRLSPSASASSTAPPAMRSTLAARELKKLLSERTGLHPQDQKLVFKGKERDSAAFLDIAGVKDRSKVVLTEDPAAQARRVLEMRRTASMEKAARAVSHVSLGVDKLAAKVDRRRRCS</sequence>
<dbReference type="AlphaFoldDB" id="A0A7I8J9T6"/>
<dbReference type="GO" id="GO:0005737">
    <property type="term" value="C:cytoplasm"/>
    <property type="evidence" value="ECO:0007669"/>
    <property type="project" value="TreeGrafter"/>
</dbReference>
<evidence type="ECO:0000313" key="3">
    <source>
        <dbReference type="EMBL" id="CAA2627604.1"/>
    </source>
</evidence>
<dbReference type="Gene3D" id="1.20.58.120">
    <property type="entry name" value="BAG domain"/>
    <property type="match status" value="1"/>
</dbReference>
<dbReference type="InterPro" id="IPR036533">
    <property type="entry name" value="BAG_dom_sf"/>
</dbReference>
<dbReference type="InterPro" id="IPR000626">
    <property type="entry name" value="Ubiquitin-like_dom"/>
</dbReference>
<gene>
    <name evidence="3" type="ORF">SI7747_10013257</name>
</gene>
<dbReference type="GO" id="GO:0050821">
    <property type="term" value="P:protein stabilization"/>
    <property type="evidence" value="ECO:0007669"/>
    <property type="project" value="TreeGrafter"/>
</dbReference>
<dbReference type="SUPFAM" id="SSF54236">
    <property type="entry name" value="Ubiquitin-like"/>
    <property type="match status" value="1"/>
</dbReference>
<dbReference type="Pfam" id="PF00240">
    <property type="entry name" value="ubiquitin"/>
    <property type="match status" value="1"/>
</dbReference>
<dbReference type="PROSITE" id="PS50053">
    <property type="entry name" value="UBIQUITIN_2"/>
    <property type="match status" value="1"/>
</dbReference>
<feature type="domain" description="Ubiquitin-like" evidence="2">
    <location>
        <begin position="79"/>
        <end position="131"/>
    </location>
</feature>
<dbReference type="EMBL" id="LR743597">
    <property type="protein sequence ID" value="CAA2627604.1"/>
    <property type="molecule type" value="Genomic_DNA"/>
</dbReference>
<evidence type="ECO:0000259" key="2">
    <source>
        <dbReference type="PROSITE" id="PS50053"/>
    </source>
</evidence>
<dbReference type="Proteomes" id="UP001189122">
    <property type="component" value="Unassembled WGS sequence"/>
</dbReference>
<keyword evidence="4" id="KW-1185">Reference proteome</keyword>
<dbReference type="Gene3D" id="3.10.20.90">
    <property type="entry name" value="Phosphatidylinositol 3-kinase Catalytic Subunit, Chain A, domain 1"/>
    <property type="match status" value="1"/>
</dbReference>
<dbReference type="EMBL" id="CACRZD030000010">
    <property type="protein sequence ID" value="CAA6666864.1"/>
    <property type="molecule type" value="Genomic_DNA"/>
</dbReference>
<proteinExistence type="predicted"/>
<evidence type="ECO:0000313" key="4">
    <source>
        <dbReference type="Proteomes" id="UP001189122"/>
    </source>
</evidence>
<reference evidence="3 4" key="1">
    <citation type="submission" date="2019-12" db="EMBL/GenBank/DDBJ databases">
        <authorList>
            <person name="Scholz U."/>
            <person name="Mascher M."/>
            <person name="Fiebig A."/>
        </authorList>
    </citation>
    <scope>NUCLEOTIDE SEQUENCE</scope>
</reference>
<dbReference type="GO" id="GO:0000774">
    <property type="term" value="F:adenyl-nucleotide exchange factor activity"/>
    <property type="evidence" value="ECO:0007669"/>
    <property type="project" value="TreeGrafter"/>
</dbReference>
<dbReference type="PANTHER" id="PTHR12329:SF11">
    <property type="entry name" value="BAG FAMILY MOLECULAR CHAPERONE REGULATOR 1"/>
    <property type="match status" value="1"/>
</dbReference>
<organism evidence="3">
    <name type="scientific">Spirodela intermedia</name>
    <name type="common">Intermediate duckweed</name>
    <dbReference type="NCBI Taxonomy" id="51605"/>
    <lineage>
        <taxon>Eukaryota</taxon>
        <taxon>Viridiplantae</taxon>
        <taxon>Streptophyta</taxon>
        <taxon>Embryophyta</taxon>
        <taxon>Tracheophyta</taxon>
        <taxon>Spermatophyta</taxon>
        <taxon>Magnoliopsida</taxon>
        <taxon>Liliopsida</taxon>
        <taxon>Araceae</taxon>
        <taxon>Lemnoideae</taxon>
        <taxon>Spirodela</taxon>
    </lineage>
</organism>
<feature type="compositionally biased region" description="Low complexity" evidence="1">
    <location>
        <begin position="66"/>
        <end position="78"/>
    </location>
</feature>
<accession>A0A7I8J9T6</accession>
<dbReference type="InterPro" id="IPR029071">
    <property type="entry name" value="Ubiquitin-like_domsf"/>
</dbReference>
<dbReference type="PANTHER" id="PTHR12329">
    <property type="entry name" value="BCL2-ASSOCIATED ATHANOGENE"/>
    <property type="match status" value="1"/>
</dbReference>